<dbReference type="EMBL" id="SMFL01000003">
    <property type="protein sequence ID" value="TDE16615.1"/>
    <property type="molecule type" value="Genomic_DNA"/>
</dbReference>
<evidence type="ECO:0000313" key="5">
    <source>
        <dbReference type="EMBL" id="TDE16615.1"/>
    </source>
</evidence>
<reference evidence="5 6" key="1">
    <citation type="submission" date="2019-03" db="EMBL/GenBank/DDBJ databases">
        <title>Dyadobacter AR-3-6 sp. nov., isolated from arctic soil.</title>
        <authorList>
            <person name="Chaudhary D.K."/>
        </authorList>
    </citation>
    <scope>NUCLEOTIDE SEQUENCE [LARGE SCALE GENOMIC DNA]</scope>
    <source>
        <strain evidence="5 6">AR-3-6</strain>
    </source>
</reference>
<name>A0A4R5DYX6_9BACT</name>
<dbReference type="PROSITE" id="PS00893">
    <property type="entry name" value="NUDIX_BOX"/>
    <property type="match status" value="1"/>
</dbReference>
<dbReference type="InterPro" id="IPR015797">
    <property type="entry name" value="NUDIX_hydrolase-like_dom_sf"/>
</dbReference>
<proteinExistence type="inferred from homology"/>
<protein>
    <submittedName>
        <fullName evidence="5">NUDIX domain-containing protein</fullName>
    </submittedName>
</protein>
<evidence type="ECO:0000313" key="6">
    <source>
        <dbReference type="Proteomes" id="UP000294850"/>
    </source>
</evidence>
<evidence type="ECO:0000256" key="3">
    <source>
        <dbReference type="RuleBase" id="RU003476"/>
    </source>
</evidence>
<dbReference type="PANTHER" id="PTHR43046">
    <property type="entry name" value="GDP-MANNOSE MANNOSYL HYDROLASE"/>
    <property type="match status" value="1"/>
</dbReference>
<dbReference type="Proteomes" id="UP000294850">
    <property type="component" value="Unassembled WGS sequence"/>
</dbReference>
<comment type="caution">
    <text evidence="5">The sequence shown here is derived from an EMBL/GenBank/DDBJ whole genome shotgun (WGS) entry which is preliminary data.</text>
</comment>
<dbReference type="AlphaFoldDB" id="A0A4R5DYX6"/>
<dbReference type="InterPro" id="IPR000086">
    <property type="entry name" value="NUDIX_hydrolase_dom"/>
</dbReference>
<dbReference type="CDD" id="cd04688">
    <property type="entry name" value="NUDIX_Hydrolase"/>
    <property type="match status" value="1"/>
</dbReference>
<dbReference type="RefSeq" id="WP_131958147.1">
    <property type="nucleotide sequence ID" value="NZ_SMFL01000003.1"/>
</dbReference>
<comment type="cofactor">
    <cofactor evidence="1">
        <name>Mg(2+)</name>
        <dbReference type="ChEBI" id="CHEBI:18420"/>
    </cofactor>
</comment>
<comment type="similarity">
    <text evidence="3">Belongs to the Nudix hydrolase family.</text>
</comment>
<gene>
    <name evidence="5" type="ORF">E0F88_10305</name>
</gene>
<evidence type="ECO:0000256" key="2">
    <source>
        <dbReference type="ARBA" id="ARBA00022801"/>
    </source>
</evidence>
<dbReference type="InterPro" id="IPR020476">
    <property type="entry name" value="Nudix_hydrolase"/>
</dbReference>
<dbReference type="PANTHER" id="PTHR43046:SF14">
    <property type="entry name" value="MUTT_NUDIX FAMILY PROTEIN"/>
    <property type="match status" value="1"/>
</dbReference>
<evidence type="ECO:0000256" key="1">
    <source>
        <dbReference type="ARBA" id="ARBA00001946"/>
    </source>
</evidence>
<dbReference type="OrthoDB" id="9810648at2"/>
<dbReference type="Pfam" id="PF00293">
    <property type="entry name" value="NUDIX"/>
    <property type="match status" value="1"/>
</dbReference>
<organism evidence="5 6">
    <name type="scientific">Dyadobacter psychrotolerans</name>
    <dbReference type="NCBI Taxonomy" id="2541721"/>
    <lineage>
        <taxon>Bacteria</taxon>
        <taxon>Pseudomonadati</taxon>
        <taxon>Bacteroidota</taxon>
        <taxon>Cytophagia</taxon>
        <taxon>Cytophagales</taxon>
        <taxon>Spirosomataceae</taxon>
        <taxon>Dyadobacter</taxon>
    </lineage>
</organism>
<dbReference type="SUPFAM" id="SSF55811">
    <property type="entry name" value="Nudix"/>
    <property type="match status" value="1"/>
</dbReference>
<dbReference type="PROSITE" id="PS51462">
    <property type="entry name" value="NUDIX"/>
    <property type="match status" value="1"/>
</dbReference>
<accession>A0A4R5DYX6</accession>
<keyword evidence="2 3" id="KW-0378">Hydrolase</keyword>
<sequence length="163" mass="18537">MNGPATISVPLSGGLFNFRAAGVAVVNGKLLLHKTSADKFWSLPGGRADMFETTKETLLREMMEETGMTVSVEQLMWIVENFFEYNQIRYHEIGFYYRMQFADLRDQNDFVVVENGSELLFHWHPLEELAAIKIHPNFITAELISDNTSPKHVVLNSDNLNLG</sequence>
<keyword evidence="6" id="KW-1185">Reference proteome</keyword>
<dbReference type="Gene3D" id="3.90.79.10">
    <property type="entry name" value="Nucleoside Triphosphate Pyrophosphohydrolase"/>
    <property type="match status" value="1"/>
</dbReference>
<evidence type="ECO:0000259" key="4">
    <source>
        <dbReference type="PROSITE" id="PS51462"/>
    </source>
</evidence>
<feature type="domain" description="Nudix hydrolase" evidence="4">
    <location>
        <begin position="1"/>
        <end position="145"/>
    </location>
</feature>
<dbReference type="InterPro" id="IPR020084">
    <property type="entry name" value="NUDIX_hydrolase_CS"/>
</dbReference>
<dbReference type="GO" id="GO:0016787">
    <property type="term" value="F:hydrolase activity"/>
    <property type="evidence" value="ECO:0007669"/>
    <property type="project" value="UniProtKB-KW"/>
</dbReference>
<dbReference type="PRINTS" id="PR00502">
    <property type="entry name" value="NUDIXFAMILY"/>
</dbReference>